<evidence type="ECO:0000313" key="2">
    <source>
        <dbReference type="Proteomes" id="UP000286415"/>
    </source>
</evidence>
<evidence type="ECO:0000313" key="1">
    <source>
        <dbReference type="EMBL" id="KAG5451444.1"/>
    </source>
</evidence>
<dbReference type="AlphaFoldDB" id="A0A3R7JNJ9"/>
<dbReference type="EMBL" id="NIRI02000042">
    <property type="protein sequence ID" value="KAG5451444.1"/>
    <property type="molecule type" value="Genomic_DNA"/>
</dbReference>
<reference evidence="1 2" key="2">
    <citation type="journal article" date="2021" name="Genomics">
        <title>High-quality reference genome for Clonorchis sinensis.</title>
        <authorList>
            <person name="Young N.D."/>
            <person name="Stroehlein A.J."/>
            <person name="Kinkar L."/>
            <person name="Wang T."/>
            <person name="Sohn W.M."/>
            <person name="Chang B.C.H."/>
            <person name="Kaur P."/>
            <person name="Weisz D."/>
            <person name="Dudchenko O."/>
            <person name="Aiden E.L."/>
            <person name="Korhonen P.K."/>
            <person name="Gasser R.B."/>
        </authorList>
    </citation>
    <scope>NUCLEOTIDE SEQUENCE [LARGE SCALE GENOMIC DNA]</scope>
    <source>
        <strain evidence="1">Cs-k2</strain>
    </source>
</reference>
<comment type="caution">
    <text evidence="1">The sequence shown here is derived from an EMBL/GenBank/DDBJ whole genome shotgun (WGS) entry which is preliminary data.</text>
</comment>
<protein>
    <submittedName>
        <fullName evidence="1">Uncharacterized protein</fullName>
    </submittedName>
</protein>
<name>A0A3R7JNJ9_CLOSI</name>
<gene>
    <name evidence="1" type="ORF">CSKR_107247</name>
</gene>
<proteinExistence type="predicted"/>
<reference evidence="1 2" key="1">
    <citation type="journal article" date="2018" name="Biotechnol. Adv.">
        <title>Improved genomic resources and new bioinformatic workflow for the carcinogenic parasite Clonorchis sinensis: Biotechnological implications.</title>
        <authorList>
            <person name="Wang D."/>
            <person name="Korhonen P.K."/>
            <person name="Gasser R.B."/>
            <person name="Young N.D."/>
        </authorList>
    </citation>
    <scope>NUCLEOTIDE SEQUENCE [LARGE SCALE GENOMIC DNA]</scope>
    <source>
        <strain evidence="1">Cs-k2</strain>
    </source>
</reference>
<accession>A0A3R7JNJ9</accession>
<sequence length="110" mass="12272">MECCLSGLTVRDESNTVVAPEFELLVVLELLHLEICGIGILSIFTSHSFERSSSLSGESTGLEFCSSAVHIQWPCRDLNPGHLTCEANVLPLLHQRTLDAFEFLRLNRRT</sequence>
<organism evidence="1 2">
    <name type="scientific">Clonorchis sinensis</name>
    <name type="common">Chinese liver fluke</name>
    <dbReference type="NCBI Taxonomy" id="79923"/>
    <lineage>
        <taxon>Eukaryota</taxon>
        <taxon>Metazoa</taxon>
        <taxon>Spiralia</taxon>
        <taxon>Lophotrochozoa</taxon>
        <taxon>Platyhelminthes</taxon>
        <taxon>Trematoda</taxon>
        <taxon>Digenea</taxon>
        <taxon>Opisthorchiida</taxon>
        <taxon>Opisthorchiata</taxon>
        <taxon>Opisthorchiidae</taxon>
        <taxon>Clonorchis</taxon>
    </lineage>
</organism>
<keyword evidence="2" id="KW-1185">Reference proteome</keyword>
<dbReference type="Proteomes" id="UP000286415">
    <property type="component" value="Unassembled WGS sequence"/>
</dbReference>
<dbReference type="InParanoid" id="A0A3R7JNJ9"/>